<gene>
    <name evidence="8" type="ORF">FOKN1_2092</name>
</gene>
<accession>A0A1Z4VSU3</accession>
<feature type="transmembrane region" description="Helical" evidence="7">
    <location>
        <begin position="61"/>
        <end position="84"/>
    </location>
</feature>
<evidence type="ECO:0000313" key="9">
    <source>
        <dbReference type="Proteomes" id="UP000218765"/>
    </source>
</evidence>
<comment type="subcellular location">
    <subcellularLocation>
        <location evidence="1">Cell membrane</location>
        <topology evidence="1">Multi-pass membrane protein</topology>
    </subcellularLocation>
</comment>
<feature type="transmembrane region" description="Helical" evidence="7">
    <location>
        <begin position="5"/>
        <end position="22"/>
    </location>
</feature>
<reference evidence="8 9" key="1">
    <citation type="submission" date="2017-05" db="EMBL/GenBank/DDBJ databases">
        <title>Thiocyanate degradation by Thiohalobacter thiocyanaticus FOKN1.</title>
        <authorList>
            <person name="Oshiki M."/>
            <person name="Fukushima T."/>
            <person name="Kawano S."/>
            <person name="Nakagawa J."/>
        </authorList>
    </citation>
    <scope>NUCLEOTIDE SEQUENCE [LARGE SCALE GENOMIC DNA]</scope>
    <source>
        <strain evidence="8 9">FOKN1</strain>
    </source>
</reference>
<proteinExistence type="inferred from homology"/>
<evidence type="ECO:0000256" key="5">
    <source>
        <dbReference type="ARBA" id="ARBA00022989"/>
    </source>
</evidence>
<protein>
    <submittedName>
        <fullName evidence="8">Multisubunit Na+/H+ antiporter, MnhE subunit</fullName>
    </submittedName>
</protein>
<dbReference type="EMBL" id="AP018052">
    <property type="protein sequence ID" value="BAZ94472.1"/>
    <property type="molecule type" value="Genomic_DNA"/>
</dbReference>
<dbReference type="GO" id="GO:0005886">
    <property type="term" value="C:plasma membrane"/>
    <property type="evidence" value="ECO:0007669"/>
    <property type="project" value="UniProtKB-SubCell"/>
</dbReference>
<feature type="transmembrane region" description="Helical" evidence="7">
    <location>
        <begin position="28"/>
        <end position="49"/>
    </location>
</feature>
<dbReference type="PANTHER" id="PTHR34584:SF1">
    <property type="entry name" value="NA(+)_H(+) ANTIPORTER SUBUNIT E1"/>
    <property type="match status" value="1"/>
</dbReference>
<keyword evidence="4 7" id="KW-0812">Transmembrane</keyword>
<sequence>MIQRLLPHPLLTPILALVWMLLANEFSAGHAVLGLLLGWAIPIFTLRFWPEQTRIRRPLTLLRFIAVVLYDILIANLAVAQLIVSRPRRLQPAFLEVPLDVRSDLAISLLANTISLTPGTVSAELSPERDRLLVHALHATDTEALVATIKTRYEAPLKEIFEE</sequence>
<keyword evidence="9" id="KW-1185">Reference proteome</keyword>
<organism evidence="8 9">
    <name type="scientific">Thiohalobacter thiocyanaticus</name>
    <dbReference type="NCBI Taxonomy" id="585455"/>
    <lineage>
        <taxon>Bacteria</taxon>
        <taxon>Pseudomonadati</taxon>
        <taxon>Pseudomonadota</taxon>
        <taxon>Gammaproteobacteria</taxon>
        <taxon>Thiohalobacterales</taxon>
        <taxon>Thiohalobacteraceae</taxon>
        <taxon>Thiohalobacter</taxon>
    </lineage>
</organism>
<keyword evidence="3" id="KW-1003">Cell membrane</keyword>
<dbReference type="PIRSF" id="PIRSF019239">
    <property type="entry name" value="MrpE"/>
    <property type="match status" value="1"/>
</dbReference>
<dbReference type="GO" id="GO:0008324">
    <property type="term" value="F:monoatomic cation transmembrane transporter activity"/>
    <property type="evidence" value="ECO:0007669"/>
    <property type="project" value="InterPro"/>
</dbReference>
<comment type="similarity">
    <text evidence="2">Belongs to the CPA3 antiporters (TC 2.A.63) subunit E family.</text>
</comment>
<dbReference type="Proteomes" id="UP000218765">
    <property type="component" value="Chromosome"/>
</dbReference>
<name>A0A1Z4VSU3_9GAMM</name>
<dbReference type="InterPro" id="IPR002758">
    <property type="entry name" value="Cation_antiport_E"/>
</dbReference>
<keyword evidence="6 7" id="KW-0472">Membrane</keyword>
<dbReference type="NCBIfam" id="NF006518">
    <property type="entry name" value="PRK08965.1-2"/>
    <property type="match status" value="1"/>
</dbReference>
<evidence type="ECO:0000313" key="8">
    <source>
        <dbReference type="EMBL" id="BAZ94472.1"/>
    </source>
</evidence>
<evidence type="ECO:0000256" key="6">
    <source>
        <dbReference type="ARBA" id="ARBA00023136"/>
    </source>
</evidence>
<evidence type="ECO:0000256" key="4">
    <source>
        <dbReference type="ARBA" id="ARBA00022692"/>
    </source>
</evidence>
<dbReference type="RefSeq" id="WP_096366559.1">
    <property type="nucleotide sequence ID" value="NZ_AP018052.1"/>
</dbReference>
<evidence type="ECO:0000256" key="2">
    <source>
        <dbReference type="ARBA" id="ARBA00006228"/>
    </source>
</evidence>
<dbReference type="PANTHER" id="PTHR34584">
    <property type="entry name" value="NA(+)/H(+) ANTIPORTER SUBUNIT E1"/>
    <property type="match status" value="1"/>
</dbReference>
<evidence type="ECO:0000256" key="3">
    <source>
        <dbReference type="ARBA" id="ARBA00022475"/>
    </source>
</evidence>
<evidence type="ECO:0000256" key="7">
    <source>
        <dbReference type="SAM" id="Phobius"/>
    </source>
</evidence>
<dbReference type="OrthoDB" id="9807187at2"/>
<dbReference type="Pfam" id="PF01899">
    <property type="entry name" value="MNHE"/>
    <property type="match status" value="1"/>
</dbReference>
<keyword evidence="5 7" id="KW-1133">Transmembrane helix</keyword>
<dbReference type="KEGG" id="ttc:FOKN1_2092"/>
<evidence type="ECO:0000256" key="1">
    <source>
        <dbReference type="ARBA" id="ARBA00004651"/>
    </source>
</evidence>
<dbReference type="AlphaFoldDB" id="A0A1Z4VSU3"/>